<dbReference type="GeneID" id="92083690"/>
<evidence type="ECO:0000313" key="1">
    <source>
        <dbReference type="EMBL" id="KAK7937538.1"/>
    </source>
</evidence>
<keyword evidence="2" id="KW-1185">Reference proteome</keyword>
<protein>
    <submittedName>
        <fullName evidence="1">Uncharacterized protein</fullName>
    </submittedName>
</protein>
<dbReference type="InterPro" id="IPR022198">
    <property type="entry name" value="DUF3723"/>
</dbReference>
<reference evidence="1 2" key="1">
    <citation type="submission" date="2023-01" db="EMBL/GenBank/DDBJ databases">
        <title>Analysis of 21 Apiospora genomes using comparative genomics revels a genus with tremendous synthesis potential of carbohydrate active enzymes and secondary metabolites.</title>
        <authorList>
            <person name="Sorensen T."/>
        </authorList>
    </citation>
    <scope>NUCLEOTIDE SEQUENCE [LARGE SCALE GENOMIC DNA]</scope>
    <source>
        <strain evidence="1 2">CBS 24483</strain>
    </source>
</reference>
<organism evidence="1 2">
    <name type="scientific">Apiospora aurea</name>
    <dbReference type="NCBI Taxonomy" id="335848"/>
    <lineage>
        <taxon>Eukaryota</taxon>
        <taxon>Fungi</taxon>
        <taxon>Dikarya</taxon>
        <taxon>Ascomycota</taxon>
        <taxon>Pezizomycotina</taxon>
        <taxon>Sordariomycetes</taxon>
        <taxon>Xylariomycetidae</taxon>
        <taxon>Amphisphaeriales</taxon>
        <taxon>Apiosporaceae</taxon>
        <taxon>Apiospora</taxon>
    </lineage>
</organism>
<name>A0ABR1PT82_9PEZI</name>
<dbReference type="Pfam" id="PF12520">
    <property type="entry name" value="DUF3723"/>
    <property type="match status" value="1"/>
</dbReference>
<sequence length="594" mass="68655">MNDGDFYRNIRRFQMDANADLEILWMSKLSPHKRKYLTKFCQIERFESLREKFDRLLIITGLWIDMRLSTLHKLLTLFSKCPEEINNYLDHIYHTWSRILHHDATKLQKVDTATVRKLQLRCPKYSKADADLLRYEMESGEAFSKFDLRERGSIWGDLLEIDYLIPSFLTLFEDLKYLESCAESMRSIIEEPKQCLPIKASLRANFPQPNGRPWQCEIETGQGIFALKEYPPEQQFGFVEKQLWLCCMRDYSRLPLPLQKKQGLLAKAGREKAKEGTLLRFAKLAHRLGVRNKKIEALLLKSNGAQRLRAVMVEVLKPDRNRCWDFINSVLKESDKILEATTTSHQKRQSASRLACPTATTFKRRCGYPKLEHHMIDRKLLYLENMYGEAPAQYMTQNGEITSFFVRRCVFRAFWVTDRGELYPSVEEGSDWDSMALSEGAMDLIRPISPTRSATLTPGLPDMTGDPPPAQEVPVPEVQQEIAYREERISKGEILGLARRHVLFLTYYESQWRVASQVPLGPNAQSEVEKTAKTYIESGALPYSILLVPILAAECYNAARSSGRNVVLLMDIHNVRIDDELRRAVSELLRSDEN</sequence>
<gene>
    <name evidence="1" type="ORF">PG986_014406</name>
</gene>
<dbReference type="EMBL" id="JAQQWE010000010">
    <property type="protein sequence ID" value="KAK7937538.1"/>
    <property type="molecule type" value="Genomic_DNA"/>
</dbReference>
<comment type="caution">
    <text evidence="1">The sequence shown here is derived from an EMBL/GenBank/DDBJ whole genome shotgun (WGS) entry which is preliminary data.</text>
</comment>
<dbReference type="RefSeq" id="XP_066692866.1">
    <property type="nucleotide sequence ID" value="XM_066850628.1"/>
</dbReference>
<dbReference type="Proteomes" id="UP001391051">
    <property type="component" value="Unassembled WGS sequence"/>
</dbReference>
<evidence type="ECO:0000313" key="2">
    <source>
        <dbReference type="Proteomes" id="UP001391051"/>
    </source>
</evidence>
<accession>A0ABR1PT82</accession>
<proteinExistence type="predicted"/>